<dbReference type="SMART" id="SM00901">
    <property type="entry name" value="FRG"/>
    <property type="match status" value="1"/>
</dbReference>
<sequence>MAELGNGQWMGRVEGDAPGIGVLELDDYGGHIAGHAYHFPDDPTLPSVAAEISISGRDLIQKIEKAPLKPVDPTLGVWLFPRDVEHHFPNTIVAPDAAITMEFTDNEVQFSYETVVTKGQGTLIKSQADAPSTLVPLNVDSWREFRDAAFSAEPDRFLYRGQDIQSRLRTSFHRTKRKNLAVYRDKDIADLRRVLSPTLKHVFNTQDSAQTGAFYNLAQHHGYPTPLLDWSLSPFVAAFFAFRARPGKRPNADRVRLFAFDQREWRKDTAQLAGVAYSKPHFSIIELLAIENARMVPQQATATITNIDDIESYIQWMGQNRGKTYLSAIDIPLSERAAALSDLDMMGINAGSLFPGIEGACEALSYKNFGA</sequence>
<keyword evidence="3" id="KW-1185">Reference proteome</keyword>
<reference evidence="2 3" key="1">
    <citation type="submission" date="2023-07" db="EMBL/GenBank/DDBJ databases">
        <title>Sorghum-associated microbial communities from plants grown in Nebraska, USA.</title>
        <authorList>
            <person name="Schachtman D."/>
        </authorList>
    </citation>
    <scope>NUCLEOTIDE SEQUENCE [LARGE SCALE GENOMIC DNA]</scope>
    <source>
        <strain evidence="2 3">DS2154</strain>
    </source>
</reference>
<dbReference type="Pfam" id="PF08867">
    <property type="entry name" value="FRG"/>
    <property type="match status" value="1"/>
</dbReference>
<evidence type="ECO:0000313" key="3">
    <source>
        <dbReference type="Proteomes" id="UP001262754"/>
    </source>
</evidence>
<feature type="domain" description="FRG" evidence="1">
    <location>
        <begin position="153"/>
        <end position="257"/>
    </location>
</feature>
<name>A0ABU1N5H8_9CAUL</name>
<gene>
    <name evidence="2" type="ORF">J2800_004448</name>
</gene>
<dbReference type="Proteomes" id="UP001262754">
    <property type="component" value="Unassembled WGS sequence"/>
</dbReference>
<accession>A0ABU1N5H8</accession>
<dbReference type="EMBL" id="JAVDRL010000014">
    <property type="protein sequence ID" value="MDR6533678.1"/>
    <property type="molecule type" value="Genomic_DNA"/>
</dbReference>
<comment type="caution">
    <text evidence="2">The sequence shown here is derived from an EMBL/GenBank/DDBJ whole genome shotgun (WGS) entry which is preliminary data.</text>
</comment>
<evidence type="ECO:0000313" key="2">
    <source>
        <dbReference type="EMBL" id="MDR6533678.1"/>
    </source>
</evidence>
<organism evidence="2 3">
    <name type="scientific">Caulobacter rhizosphaerae</name>
    <dbReference type="NCBI Taxonomy" id="2010972"/>
    <lineage>
        <taxon>Bacteria</taxon>
        <taxon>Pseudomonadati</taxon>
        <taxon>Pseudomonadota</taxon>
        <taxon>Alphaproteobacteria</taxon>
        <taxon>Caulobacterales</taxon>
        <taxon>Caulobacteraceae</taxon>
        <taxon>Caulobacter</taxon>
    </lineage>
</organism>
<proteinExistence type="predicted"/>
<evidence type="ECO:0000259" key="1">
    <source>
        <dbReference type="SMART" id="SM00901"/>
    </source>
</evidence>
<dbReference type="InterPro" id="IPR014966">
    <property type="entry name" value="FRG-dom"/>
</dbReference>
<dbReference type="RefSeq" id="WP_310034623.1">
    <property type="nucleotide sequence ID" value="NZ_JAVDRL010000014.1"/>
</dbReference>
<protein>
    <recommendedName>
        <fullName evidence="1">FRG domain-containing protein</fullName>
    </recommendedName>
</protein>